<feature type="region of interest" description="Disordered" evidence="2">
    <location>
        <begin position="171"/>
        <end position="260"/>
    </location>
</feature>
<keyword evidence="3" id="KW-0808">Transferase</keyword>
<keyword evidence="3" id="KW-0548">Nucleotidyltransferase</keyword>
<proteinExistence type="inferred from homology"/>
<accession>A0ABR4NBN0</accession>
<comment type="caution">
    <text evidence="3">The sequence shown here is derived from an EMBL/GenBank/DDBJ whole genome shotgun (WGS) entry which is preliminary data.</text>
</comment>
<dbReference type="InterPro" id="IPR015267">
    <property type="entry name" value="PPP4R2"/>
</dbReference>
<sequence length="260" mass="27485">MRFLRDDADVANVLAEEQAWTPEHERILESIADTAQVRHPWDMLRELVKTKLLSNIHNFPGSSSEAPASSATSTPEAAQAAQVSNGPVAADPRSKEAIQDYEERIVEALDLLPSPPFTIQRICELAVRPTQNHRSLWKYLHALEKVVMVTTSTSEISVDVPAAAARASSEASPAAAPADASEVSAAASATTQETTPDSAQAGIAQVPDPQDPAHADAGDAGDAVVDDTADGSRSSARREPPRSQTPAAARSGSFDAMETD</sequence>
<evidence type="ECO:0000256" key="2">
    <source>
        <dbReference type="SAM" id="MobiDB-lite"/>
    </source>
</evidence>
<dbReference type="EMBL" id="JADGIZ020000013">
    <property type="protein sequence ID" value="KAL2916930.1"/>
    <property type="molecule type" value="Genomic_DNA"/>
</dbReference>
<evidence type="ECO:0000313" key="3">
    <source>
        <dbReference type="EMBL" id="KAL2916930.1"/>
    </source>
</evidence>
<reference evidence="3 4" key="1">
    <citation type="submission" date="2023-09" db="EMBL/GenBank/DDBJ databases">
        <title>Pangenome analysis of Batrachochytrium dendrobatidis and related Chytrids.</title>
        <authorList>
            <person name="Yacoub M.N."/>
            <person name="Stajich J.E."/>
            <person name="James T.Y."/>
        </authorList>
    </citation>
    <scope>NUCLEOTIDE SEQUENCE [LARGE SCALE GENOMIC DNA]</scope>
    <source>
        <strain evidence="3 4">JEL0888</strain>
    </source>
</reference>
<dbReference type="EC" id="2.7.7.8" evidence="3"/>
<dbReference type="Pfam" id="PF09184">
    <property type="entry name" value="PPP4R2"/>
    <property type="match status" value="1"/>
</dbReference>
<feature type="compositionally biased region" description="Low complexity" evidence="2">
    <location>
        <begin position="62"/>
        <end position="82"/>
    </location>
</feature>
<comment type="similarity">
    <text evidence="1">Belongs to the PPP4R2 family.</text>
</comment>
<feature type="region of interest" description="Disordered" evidence="2">
    <location>
        <begin position="61"/>
        <end position="94"/>
    </location>
</feature>
<dbReference type="PANTHER" id="PTHR16487">
    <property type="entry name" value="PPP4R2-RELATED PROTEIN"/>
    <property type="match status" value="1"/>
</dbReference>
<dbReference type="GO" id="GO:0004654">
    <property type="term" value="F:polyribonucleotide nucleotidyltransferase activity"/>
    <property type="evidence" value="ECO:0007669"/>
    <property type="project" value="UniProtKB-EC"/>
</dbReference>
<feature type="compositionally biased region" description="Low complexity" evidence="2">
    <location>
        <begin position="171"/>
        <end position="189"/>
    </location>
</feature>
<gene>
    <name evidence="3" type="primary">PPP4R2</name>
    <name evidence="3" type="ORF">HK105_203362</name>
</gene>
<dbReference type="Proteomes" id="UP001527925">
    <property type="component" value="Unassembled WGS sequence"/>
</dbReference>
<keyword evidence="4" id="KW-1185">Reference proteome</keyword>
<dbReference type="PANTHER" id="PTHR16487:SF0">
    <property type="entry name" value="PROTEIN PHOSPHATASE 4 REGULATORY SUBUNIT 2-RELATED"/>
    <property type="match status" value="1"/>
</dbReference>
<evidence type="ECO:0000313" key="4">
    <source>
        <dbReference type="Proteomes" id="UP001527925"/>
    </source>
</evidence>
<protein>
    <submittedName>
        <fullName evidence="3">Protein phosphatase 4, regulatory subunit 2</fullName>
        <ecNumber evidence="3">2.7.7.8</ecNumber>
    </submittedName>
</protein>
<name>A0ABR4NBN0_9FUNG</name>
<evidence type="ECO:0000256" key="1">
    <source>
        <dbReference type="ARBA" id="ARBA00009207"/>
    </source>
</evidence>
<organism evidence="3 4">
    <name type="scientific">Polyrhizophydium stewartii</name>
    <dbReference type="NCBI Taxonomy" id="2732419"/>
    <lineage>
        <taxon>Eukaryota</taxon>
        <taxon>Fungi</taxon>
        <taxon>Fungi incertae sedis</taxon>
        <taxon>Chytridiomycota</taxon>
        <taxon>Chytridiomycota incertae sedis</taxon>
        <taxon>Chytridiomycetes</taxon>
        <taxon>Rhizophydiales</taxon>
        <taxon>Rhizophydiales incertae sedis</taxon>
        <taxon>Polyrhizophydium</taxon>
    </lineage>
</organism>